<keyword evidence="1" id="KW-0472">Membrane</keyword>
<dbReference type="InterPro" id="IPR045034">
    <property type="entry name" value="O-acyltransferase_WSD1-like"/>
</dbReference>
<reference evidence="2 3" key="1">
    <citation type="submission" date="2015-12" db="EMBL/GenBank/DDBJ databases">
        <title>The genome of Folsomia candida.</title>
        <authorList>
            <person name="Faddeeva A."/>
            <person name="Derks M.F."/>
            <person name="Anvar Y."/>
            <person name="Smit S."/>
            <person name="Van Straalen N."/>
            <person name="Roelofs D."/>
        </authorList>
    </citation>
    <scope>NUCLEOTIDE SEQUENCE [LARGE SCALE GENOMIC DNA]</scope>
    <source>
        <strain evidence="2 3">VU population</strain>
        <tissue evidence="2">Whole body</tissue>
    </source>
</reference>
<keyword evidence="2" id="KW-0012">Acyltransferase</keyword>
<feature type="transmembrane region" description="Helical" evidence="1">
    <location>
        <begin position="12"/>
        <end position="37"/>
    </location>
</feature>
<keyword evidence="1" id="KW-1133">Transmembrane helix</keyword>
<dbReference type="GO" id="GO:0008374">
    <property type="term" value="F:O-acyltransferase activity"/>
    <property type="evidence" value="ECO:0007669"/>
    <property type="project" value="InterPro"/>
</dbReference>
<dbReference type="Proteomes" id="UP000198287">
    <property type="component" value="Unassembled WGS sequence"/>
</dbReference>
<dbReference type="PANTHER" id="PTHR31650:SF1">
    <property type="entry name" value="WAX ESTER SYNTHASE_DIACYLGLYCEROL ACYLTRANSFERASE 4-RELATED"/>
    <property type="match status" value="1"/>
</dbReference>
<name>A0A226D872_FOLCA</name>
<evidence type="ECO:0000313" key="2">
    <source>
        <dbReference type="EMBL" id="OXA41343.1"/>
    </source>
</evidence>
<dbReference type="PANTHER" id="PTHR31650">
    <property type="entry name" value="O-ACYLTRANSFERASE (WSD1-LIKE) FAMILY PROTEIN"/>
    <property type="match status" value="1"/>
</dbReference>
<dbReference type="GO" id="GO:0019432">
    <property type="term" value="P:triglyceride biosynthetic process"/>
    <property type="evidence" value="ECO:0007669"/>
    <property type="project" value="TreeGrafter"/>
</dbReference>
<gene>
    <name evidence="2" type="ORF">Fcan01_23707</name>
</gene>
<accession>A0A226D872</accession>
<proteinExistence type="predicted"/>
<sequence length="513" mass="57647">MPNSNICPEIVQISLGILLWMLVSPVGLPVLGFLLVWKCASLLWVWLKYSDAFLQANNVMDSMMCLTEVGSMLSICLVGEGIIDLDKLRGHFHTTFLANGKDAEYPVFHQTFTRILGYSYKTRAPLDLTRHIREEDHAPTVETEKQACLRISRDHSKIRRNYPKWEIVLLHFRAEGRSSLIFKASHALGDGYCSRILIDKLTNNQPPIVKGPVTMKSSRSWWHMVKLLAKAPFLMVHTVVSSLTLDLTRHPFREGKQAAPTTTPSEVMHYAKESMDLARFKQISKSSGCKLSAIFMSVFLTTFRRWVAETPRFRGKSSTSDQVFLCEEAPLMFILPAPNHPADKGVFCNHALLCFIPVPLRENDKLKQLQTIHQRYQMEQGSPHGTASLLLKSVFGPLIPITLLDFGARMGSHEGFELAVNPFMMSHEKYEVVGVGVKELFVMQHSEFPIVPIGVGITPLTAGGQVTICLQGDDEIFQDSAEAELFLKNFVEEAHSLGEEVEKCAYNINLVCV</sequence>
<evidence type="ECO:0000313" key="3">
    <source>
        <dbReference type="Proteomes" id="UP000198287"/>
    </source>
</evidence>
<keyword evidence="2" id="KW-0808">Transferase</keyword>
<dbReference type="GO" id="GO:0005886">
    <property type="term" value="C:plasma membrane"/>
    <property type="evidence" value="ECO:0007669"/>
    <property type="project" value="TreeGrafter"/>
</dbReference>
<protein>
    <submittedName>
        <fullName evidence="2">O-acyltransferase WSD</fullName>
    </submittedName>
</protein>
<comment type="caution">
    <text evidence="2">The sequence shown here is derived from an EMBL/GenBank/DDBJ whole genome shotgun (WGS) entry which is preliminary data.</text>
</comment>
<dbReference type="EMBL" id="LNIX01000029">
    <property type="protein sequence ID" value="OXA41343.1"/>
    <property type="molecule type" value="Genomic_DNA"/>
</dbReference>
<keyword evidence="1" id="KW-0812">Transmembrane</keyword>
<keyword evidence="3" id="KW-1185">Reference proteome</keyword>
<dbReference type="AlphaFoldDB" id="A0A226D872"/>
<organism evidence="2 3">
    <name type="scientific">Folsomia candida</name>
    <name type="common">Springtail</name>
    <dbReference type="NCBI Taxonomy" id="158441"/>
    <lineage>
        <taxon>Eukaryota</taxon>
        <taxon>Metazoa</taxon>
        <taxon>Ecdysozoa</taxon>
        <taxon>Arthropoda</taxon>
        <taxon>Hexapoda</taxon>
        <taxon>Collembola</taxon>
        <taxon>Entomobryomorpha</taxon>
        <taxon>Isotomoidea</taxon>
        <taxon>Isotomidae</taxon>
        <taxon>Proisotominae</taxon>
        <taxon>Folsomia</taxon>
    </lineage>
</organism>
<evidence type="ECO:0000256" key="1">
    <source>
        <dbReference type="SAM" id="Phobius"/>
    </source>
</evidence>